<dbReference type="SUPFAM" id="SSF47565">
    <property type="entry name" value="Insect pheromone/odorant-binding proteins"/>
    <property type="match status" value="1"/>
</dbReference>
<dbReference type="GO" id="GO:0007608">
    <property type="term" value="P:sensory perception of smell"/>
    <property type="evidence" value="ECO:0007669"/>
    <property type="project" value="TreeGrafter"/>
</dbReference>
<keyword evidence="3" id="KW-1185">Reference proteome</keyword>
<dbReference type="KEGG" id="gmw:113513062"/>
<name>A0A6J3C3A8_GALME</name>
<keyword evidence="1 2" id="KW-0732">Signal</keyword>
<feature type="chain" id="PRO_5026852306" evidence="2">
    <location>
        <begin position="22"/>
        <end position="154"/>
    </location>
</feature>
<accession>A0A6J3C3A8</accession>
<dbReference type="GO" id="GO:0005549">
    <property type="term" value="F:odorant binding"/>
    <property type="evidence" value="ECO:0007669"/>
    <property type="project" value="InterPro"/>
</dbReference>
<feature type="signal peptide" evidence="2">
    <location>
        <begin position="1"/>
        <end position="21"/>
    </location>
</feature>
<evidence type="ECO:0000313" key="3">
    <source>
        <dbReference type="Proteomes" id="UP001652740"/>
    </source>
</evidence>
<dbReference type="Proteomes" id="UP001652740">
    <property type="component" value="Unplaced"/>
</dbReference>
<dbReference type="OrthoDB" id="8014875at2759"/>
<dbReference type="GeneID" id="113513062"/>
<dbReference type="CDD" id="cd23992">
    <property type="entry name" value="PBP_GOBP"/>
    <property type="match status" value="1"/>
</dbReference>
<dbReference type="Pfam" id="PF01395">
    <property type="entry name" value="PBP_GOBP"/>
    <property type="match status" value="1"/>
</dbReference>
<evidence type="ECO:0000313" key="4">
    <source>
        <dbReference type="RefSeq" id="XP_031766841.1"/>
    </source>
</evidence>
<reference evidence="4" key="1">
    <citation type="submission" date="2025-08" db="UniProtKB">
        <authorList>
            <consortium name="RefSeq"/>
        </authorList>
    </citation>
    <scope>IDENTIFICATION</scope>
    <source>
        <tissue evidence="4">Whole larvae</tissue>
    </source>
</reference>
<dbReference type="SMART" id="SM00708">
    <property type="entry name" value="PhBP"/>
    <property type="match status" value="1"/>
</dbReference>
<protein>
    <submittedName>
        <fullName evidence="4">Uncharacterized protein LOC113513062</fullName>
    </submittedName>
</protein>
<dbReference type="FunCoup" id="A0A6J3C3A8">
    <property type="interactions" value="66"/>
</dbReference>
<sequence length="154" mass="17369">MYRYLLYLTLFIYVHVVKSNAAITPAQKAMIQSKLLSSGLECIKDHPLSISDISTLRKKMIPNNKNARCFANCLFKKTGIMDDMGKLNPTGAHDSAVKIFKNSEEHLSKVDGIIEECSFVNDQSTGDDMDCERAKMVFECLVQHAPKFDLDIDF</sequence>
<proteinExistence type="predicted"/>
<dbReference type="InterPro" id="IPR006170">
    <property type="entry name" value="PBP/GOBP"/>
</dbReference>
<dbReference type="RefSeq" id="XP_031766841.1">
    <property type="nucleotide sequence ID" value="XM_031910981.2"/>
</dbReference>
<dbReference type="AlphaFoldDB" id="A0A6J3C3A8"/>
<dbReference type="GO" id="GO:0005615">
    <property type="term" value="C:extracellular space"/>
    <property type="evidence" value="ECO:0007669"/>
    <property type="project" value="TreeGrafter"/>
</dbReference>
<dbReference type="Gene3D" id="1.10.238.20">
    <property type="entry name" value="Pheromone/general odorant binding protein domain"/>
    <property type="match status" value="1"/>
</dbReference>
<organism evidence="3 4">
    <name type="scientific">Galleria mellonella</name>
    <name type="common">Greater wax moth</name>
    <dbReference type="NCBI Taxonomy" id="7137"/>
    <lineage>
        <taxon>Eukaryota</taxon>
        <taxon>Metazoa</taxon>
        <taxon>Ecdysozoa</taxon>
        <taxon>Arthropoda</taxon>
        <taxon>Hexapoda</taxon>
        <taxon>Insecta</taxon>
        <taxon>Pterygota</taxon>
        <taxon>Neoptera</taxon>
        <taxon>Endopterygota</taxon>
        <taxon>Lepidoptera</taxon>
        <taxon>Glossata</taxon>
        <taxon>Ditrysia</taxon>
        <taxon>Pyraloidea</taxon>
        <taxon>Pyralidae</taxon>
        <taxon>Galleriinae</taxon>
        <taxon>Galleria</taxon>
    </lineage>
</organism>
<dbReference type="PANTHER" id="PTHR11857">
    <property type="entry name" value="ODORANT BINDING PROTEIN-RELATED"/>
    <property type="match status" value="1"/>
</dbReference>
<gene>
    <name evidence="4" type="primary">LOC113513062</name>
</gene>
<evidence type="ECO:0000256" key="2">
    <source>
        <dbReference type="SAM" id="SignalP"/>
    </source>
</evidence>
<dbReference type="InterPro" id="IPR036728">
    <property type="entry name" value="PBP_GOBP_sf"/>
</dbReference>
<evidence type="ECO:0000256" key="1">
    <source>
        <dbReference type="ARBA" id="ARBA00022729"/>
    </source>
</evidence>
<dbReference type="InParanoid" id="A0A6J3C3A8"/>